<dbReference type="Proteomes" id="UP000616885">
    <property type="component" value="Unassembled WGS sequence"/>
</dbReference>
<dbReference type="InterPro" id="IPR005025">
    <property type="entry name" value="FMN_Rdtase-like_dom"/>
</dbReference>
<gene>
    <name evidence="2" type="ORF">BN869_000013840_1</name>
    <name evidence="3" type="ORF">IM811_015996</name>
</gene>
<dbReference type="GO" id="GO:0010181">
    <property type="term" value="F:FMN binding"/>
    <property type="evidence" value="ECO:0007669"/>
    <property type="project" value="TreeGrafter"/>
</dbReference>
<protein>
    <recommendedName>
        <fullName evidence="1">NADPH-dependent FMN reductase-like domain-containing protein</fullName>
    </recommendedName>
</protein>
<dbReference type="EMBL" id="JADCTT010000007">
    <property type="protein sequence ID" value="KAF9749969.1"/>
    <property type="molecule type" value="Genomic_DNA"/>
</dbReference>
<reference evidence="2" key="1">
    <citation type="submission" date="2015-01" db="EMBL/GenBank/DDBJ databases">
        <authorList>
            <person name="Durling Mikael"/>
        </authorList>
    </citation>
    <scope>NUCLEOTIDE SEQUENCE</scope>
</reference>
<feature type="domain" description="NADPH-dependent FMN reductase-like" evidence="1">
    <location>
        <begin position="6"/>
        <end position="150"/>
    </location>
</feature>
<proteinExistence type="predicted"/>
<dbReference type="PANTHER" id="PTHR30543">
    <property type="entry name" value="CHROMATE REDUCTASE"/>
    <property type="match status" value="1"/>
</dbReference>
<evidence type="ECO:0000259" key="1">
    <source>
        <dbReference type="Pfam" id="PF03358"/>
    </source>
</evidence>
<sequence length="205" mass="21707">MATVKKLAIITFSTRTPRVGPRIAALINEIIANDADAKNGVEISSVAVADFNLPVYDEPVIPAMVPSTATFTQAHSIAWSNEMAKYAGYVLVVPEYNYGVAGSTKNAIDYLYNEWTGKPAAIISYGIKGGALANDALDTTLKGMKLGVVATRPLLTFHGGIGPDLNLAMTKGELGEDTRKDILAQSSSILKAFYELKALAGSPKA</sequence>
<dbReference type="InterPro" id="IPR029039">
    <property type="entry name" value="Flavoprotein-like_sf"/>
</dbReference>
<organism evidence="2">
    <name type="scientific">Bionectria ochroleuca</name>
    <name type="common">Gliocladium roseum</name>
    <dbReference type="NCBI Taxonomy" id="29856"/>
    <lineage>
        <taxon>Eukaryota</taxon>
        <taxon>Fungi</taxon>
        <taxon>Dikarya</taxon>
        <taxon>Ascomycota</taxon>
        <taxon>Pezizomycotina</taxon>
        <taxon>Sordariomycetes</taxon>
        <taxon>Hypocreomycetidae</taxon>
        <taxon>Hypocreales</taxon>
        <taxon>Bionectriaceae</taxon>
        <taxon>Clonostachys</taxon>
    </lineage>
</organism>
<dbReference type="Gene3D" id="3.40.50.360">
    <property type="match status" value="1"/>
</dbReference>
<dbReference type="PANTHER" id="PTHR30543:SF21">
    <property type="entry name" value="NAD(P)H-DEPENDENT FMN REDUCTASE LOT6"/>
    <property type="match status" value="1"/>
</dbReference>
<dbReference type="InterPro" id="IPR050712">
    <property type="entry name" value="NAD(P)H-dep_reductase"/>
</dbReference>
<evidence type="ECO:0000313" key="3">
    <source>
        <dbReference type="EMBL" id="KAF9749969.1"/>
    </source>
</evidence>
<dbReference type="AlphaFoldDB" id="A0A0B7KQQ2"/>
<dbReference type="EMBL" id="CDPU01000145">
    <property type="protein sequence ID" value="CEO57782.1"/>
    <property type="molecule type" value="Genomic_DNA"/>
</dbReference>
<name>A0A0B7KQQ2_BIOOC</name>
<dbReference type="GO" id="GO:0005829">
    <property type="term" value="C:cytosol"/>
    <property type="evidence" value="ECO:0007669"/>
    <property type="project" value="TreeGrafter"/>
</dbReference>
<dbReference type="Pfam" id="PF03358">
    <property type="entry name" value="FMN_red"/>
    <property type="match status" value="1"/>
</dbReference>
<dbReference type="GO" id="GO:0016491">
    <property type="term" value="F:oxidoreductase activity"/>
    <property type="evidence" value="ECO:0007669"/>
    <property type="project" value="InterPro"/>
</dbReference>
<accession>A0A0B7KQQ2</accession>
<evidence type="ECO:0000313" key="2">
    <source>
        <dbReference type="EMBL" id="CEO57782.1"/>
    </source>
</evidence>
<dbReference type="SUPFAM" id="SSF52218">
    <property type="entry name" value="Flavoproteins"/>
    <property type="match status" value="1"/>
</dbReference>
<reference evidence="3" key="2">
    <citation type="submission" date="2020-10" db="EMBL/GenBank/DDBJ databases">
        <title>High-Quality Genome Resource of Clonostachys rosea strain S41 by Oxford Nanopore Long-Read Sequencing.</title>
        <authorList>
            <person name="Wang H."/>
        </authorList>
    </citation>
    <scope>NUCLEOTIDE SEQUENCE</scope>
    <source>
        <strain evidence="3">S41</strain>
    </source>
</reference>